<keyword evidence="8" id="KW-1185">Reference proteome</keyword>
<dbReference type="EMBL" id="JAUIZM010000007">
    <property type="protein sequence ID" value="KAK1375733.1"/>
    <property type="molecule type" value="Genomic_DNA"/>
</dbReference>
<dbReference type="EC" id="2.4.1.-" evidence="6"/>
<dbReference type="FunFam" id="3.40.50.2000:FF:000056">
    <property type="entry name" value="Glycosyltransferase"/>
    <property type="match status" value="1"/>
</dbReference>
<dbReference type="GO" id="GO:0035251">
    <property type="term" value="F:UDP-glucosyltransferase activity"/>
    <property type="evidence" value="ECO:0007669"/>
    <property type="project" value="InterPro"/>
</dbReference>
<name>A0AAD8I0E3_9APIA</name>
<keyword evidence="4" id="KW-0414">Isoprene biosynthesis</keyword>
<evidence type="ECO:0000313" key="8">
    <source>
        <dbReference type="Proteomes" id="UP001237642"/>
    </source>
</evidence>
<evidence type="ECO:0000256" key="2">
    <source>
        <dbReference type="ARBA" id="ARBA00009995"/>
    </source>
</evidence>
<dbReference type="InterPro" id="IPR035595">
    <property type="entry name" value="UDP_glycos_trans_CS"/>
</dbReference>
<dbReference type="InterPro" id="IPR050481">
    <property type="entry name" value="UDP-glycosyltransf_plant"/>
</dbReference>
<dbReference type="Pfam" id="PF00201">
    <property type="entry name" value="UDPGT"/>
    <property type="match status" value="1"/>
</dbReference>
<dbReference type="InterPro" id="IPR002213">
    <property type="entry name" value="UDP_glucos_trans"/>
</dbReference>
<reference evidence="7" key="2">
    <citation type="submission" date="2023-05" db="EMBL/GenBank/DDBJ databases">
        <authorList>
            <person name="Schelkunov M.I."/>
        </authorList>
    </citation>
    <scope>NUCLEOTIDE SEQUENCE</scope>
    <source>
        <strain evidence="7">Hsosn_3</strain>
        <tissue evidence="7">Leaf</tissue>
    </source>
</reference>
<protein>
    <recommendedName>
        <fullName evidence="6">Glycosyltransferase</fullName>
        <ecNumber evidence="6">2.4.1.-</ecNumber>
    </recommendedName>
</protein>
<keyword evidence="3 5" id="KW-0808">Transferase</keyword>
<keyword evidence="5" id="KW-0328">Glycosyltransferase</keyword>
<proteinExistence type="inferred from homology"/>
<evidence type="ECO:0000256" key="3">
    <source>
        <dbReference type="ARBA" id="ARBA00022679"/>
    </source>
</evidence>
<reference evidence="7" key="1">
    <citation type="submission" date="2023-02" db="EMBL/GenBank/DDBJ databases">
        <title>Genome of toxic invasive species Heracleum sosnowskyi carries increased number of genes despite the absence of recent whole-genome duplications.</title>
        <authorList>
            <person name="Schelkunov M."/>
            <person name="Shtratnikova V."/>
            <person name="Makarenko M."/>
            <person name="Klepikova A."/>
            <person name="Omelchenko D."/>
            <person name="Novikova G."/>
            <person name="Obukhova E."/>
            <person name="Bogdanov V."/>
            <person name="Penin A."/>
            <person name="Logacheva M."/>
        </authorList>
    </citation>
    <scope>NUCLEOTIDE SEQUENCE</scope>
    <source>
        <strain evidence="7">Hsosn_3</strain>
        <tissue evidence="7">Leaf</tissue>
    </source>
</reference>
<evidence type="ECO:0000256" key="5">
    <source>
        <dbReference type="RuleBase" id="RU003718"/>
    </source>
</evidence>
<dbReference type="PANTHER" id="PTHR48048:SF81">
    <property type="entry name" value="GLYCOSYLTRANSFERASE"/>
    <property type="match status" value="1"/>
</dbReference>
<dbReference type="GO" id="GO:0008299">
    <property type="term" value="P:isoprenoid biosynthetic process"/>
    <property type="evidence" value="ECO:0007669"/>
    <property type="project" value="UniProtKB-KW"/>
</dbReference>
<dbReference type="CDD" id="cd03784">
    <property type="entry name" value="GT1_Gtf-like"/>
    <property type="match status" value="1"/>
</dbReference>
<evidence type="ECO:0000313" key="7">
    <source>
        <dbReference type="EMBL" id="KAK1375733.1"/>
    </source>
</evidence>
<evidence type="ECO:0000256" key="6">
    <source>
        <dbReference type="RuleBase" id="RU362057"/>
    </source>
</evidence>
<accession>A0AAD8I0E3</accession>
<dbReference type="PROSITE" id="PS00375">
    <property type="entry name" value="UDPGT"/>
    <property type="match status" value="1"/>
</dbReference>
<sequence length="481" mass="52687">MNKTANVVFIAAPNIGNLVPAVEFATQLTITYPNLTATVLVITTNRSSLVDTFVDSRSTVNSGNVSFIHLPSMDPPSSDKYQTSVGFRSLLIQNQKPHVKNALVNIMQTRSGSTNSAVPLAGFFVDMFCTSMIDVANELGVKSYIYFASPASFLGFMLHLPVLTQQSTELGGELKIPGFVKPVPVSALPTFFLARNEDDGCSWFLYNAKKYKEAKGIIVNTFRELEDHALHSLSTEFSDLPSVYPVGPVIDRRGPAGWNSNPAHEDVKMWLDQQPKASVVFLCFGSRGSLKQVQVKEIAHGLEQSGHRFLWSLLEPGKGDLDLPGNHTNSDTVLPEGFIDRTAGIGLVCGWVPQVIVLGHIAVGGFVSHCGWNSTLESLWHGVPIATWPIYAEQQLNAFELVKELKLSVEISLDYRGGEKDLVSREDVAKGVKSLMEFDDYGQEIREKVNKISQVSKKAVMKDGSSFVALAKLVDQLLADI</sequence>
<comment type="pathway">
    <text evidence="1">Secondary metabolite biosynthesis; terpenoid biosynthesis.</text>
</comment>
<dbReference type="Gene3D" id="3.40.50.2000">
    <property type="entry name" value="Glycogen Phosphorylase B"/>
    <property type="match status" value="2"/>
</dbReference>
<comment type="similarity">
    <text evidence="2 5">Belongs to the UDP-glycosyltransferase family.</text>
</comment>
<dbReference type="PANTHER" id="PTHR48048">
    <property type="entry name" value="GLYCOSYLTRANSFERASE"/>
    <property type="match status" value="1"/>
</dbReference>
<dbReference type="SUPFAM" id="SSF53756">
    <property type="entry name" value="UDP-Glycosyltransferase/glycogen phosphorylase"/>
    <property type="match status" value="1"/>
</dbReference>
<organism evidence="7 8">
    <name type="scientific">Heracleum sosnowskyi</name>
    <dbReference type="NCBI Taxonomy" id="360622"/>
    <lineage>
        <taxon>Eukaryota</taxon>
        <taxon>Viridiplantae</taxon>
        <taxon>Streptophyta</taxon>
        <taxon>Embryophyta</taxon>
        <taxon>Tracheophyta</taxon>
        <taxon>Spermatophyta</taxon>
        <taxon>Magnoliopsida</taxon>
        <taxon>eudicotyledons</taxon>
        <taxon>Gunneridae</taxon>
        <taxon>Pentapetalae</taxon>
        <taxon>asterids</taxon>
        <taxon>campanulids</taxon>
        <taxon>Apiales</taxon>
        <taxon>Apiaceae</taxon>
        <taxon>Apioideae</taxon>
        <taxon>apioid superclade</taxon>
        <taxon>Tordylieae</taxon>
        <taxon>Tordyliinae</taxon>
        <taxon>Heracleum</taxon>
    </lineage>
</organism>
<gene>
    <name evidence="7" type="ORF">POM88_031926</name>
</gene>
<evidence type="ECO:0000256" key="4">
    <source>
        <dbReference type="ARBA" id="ARBA00023229"/>
    </source>
</evidence>
<dbReference type="Proteomes" id="UP001237642">
    <property type="component" value="Unassembled WGS sequence"/>
</dbReference>
<comment type="caution">
    <text evidence="7">The sequence shown here is derived from an EMBL/GenBank/DDBJ whole genome shotgun (WGS) entry which is preliminary data.</text>
</comment>
<evidence type="ECO:0000256" key="1">
    <source>
        <dbReference type="ARBA" id="ARBA00004721"/>
    </source>
</evidence>
<dbReference type="AlphaFoldDB" id="A0AAD8I0E3"/>